<evidence type="ECO:0000256" key="1">
    <source>
        <dbReference type="SAM" id="SignalP"/>
    </source>
</evidence>
<reference evidence="2" key="1">
    <citation type="submission" date="2023-10" db="EMBL/GenBank/DDBJ databases">
        <authorList>
            <person name="Hackl T."/>
        </authorList>
    </citation>
    <scope>NUCLEOTIDE SEQUENCE</scope>
</reference>
<gene>
    <name evidence="2" type="ORF">KHLLAP_LOCUS12682</name>
</gene>
<sequence length="318" mass="34296">MAALKAFVLSLALLFSIAAALPNGLPANISYPTAVGDIEARSLRRSDDGTCPNYRDEPMDGCAAFCQVRTVYYYIQESPFARSSCQYPLNCEISESYTTSTGWSTSVSAKMGKAYKVGISGGYSYSQGQARGRNYKIELTSGQCGYFTFVGIMKGTCETYTEGLYIRDGLPEGVVLFVFTDCITRAPLDPEYQDPVYNSPGVALPRQASIDAQQTWVINTCNATPQGDLLGLGPTGYSFIIQGRGFSDDQIGPNGELLHWQLNGCNGVQGEVDNSVFNWTPDDPTYGWSASGSLSGEVKACIGDFVMHVGGATRDQCV</sequence>
<dbReference type="AlphaFoldDB" id="A0AAI8YPB0"/>
<protein>
    <submittedName>
        <fullName evidence="2">Uu.00g052290.m01.CDS01</fullName>
    </submittedName>
</protein>
<dbReference type="Proteomes" id="UP001295740">
    <property type="component" value="Unassembled WGS sequence"/>
</dbReference>
<proteinExistence type="predicted"/>
<accession>A0AAI8YPB0</accession>
<name>A0AAI8YPB0_9PEZI</name>
<feature type="signal peptide" evidence="1">
    <location>
        <begin position="1"/>
        <end position="20"/>
    </location>
</feature>
<evidence type="ECO:0000313" key="2">
    <source>
        <dbReference type="EMBL" id="CAJ2512214.1"/>
    </source>
</evidence>
<organism evidence="2 3">
    <name type="scientific">Anthostomella pinea</name>
    <dbReference type="NCBI Taxonomy" id="933095"/>
    <lineage>
        <taxon>Eukaryota</taxon>
        <taxon>Fungi</taxon>
        <taxon>Dikarya</taxon>
        <taxon>Ascomycota</taxon>
        <taxon>Pezizomycotina</taxon>
        <taxon>Sordariomycetes</taxon>
        <taxon>Xylariomycetidae</taxon>
        <taxon>Xylariales</taxon>
        <taxon>Xylariaceae</taxon>
        <taxon>Anthostomella</taxon>
    </lineage>
</organism>
<comment type="caution">
    <text evidence="2">The sequence shown here is derived from an EMBL/GenBank/DDBJ whole genome shotgun (WGS) entry which is preliminary data.</text>
</comment>
<dbReference type="EMBL" id="CAUWAG010000019">
    <property type="protein sequence ID" value="CAJ2512214.1"/>
    <property type="molecule type" value="Genomic_DNA"/>
</dbReference>
<evidence type="ECO:0000313" key="3">
    <source>
        <dbReference type="Proteomes" id="UP001295740"/>
    </source>
</evidence>
<feature type="chain" id="PRO_5042558323" evidence="1">
    <location>
        <begin position="21"/>
        <end position="318"/>
    </location>
</feature>
<keyword evidence="3" id="KW-1185">Reference proteome</keyword>
<keyword evidence="1" id="KW-0732">Signal</keyword>